<dbReference type="InterPro" id="IPR002716">
    <property type="entry name" value="PIN_dom"/>
</dbReference>
<evidence type="ECO:0000256" key="2">
    <source>
        <dbReference type="ARBA" id="ARBA00022840"/>
    </source>
</evidence>
<keyword evidence="1" id="KW-0547">Nucleotide-binding</keyword>
<dbReference type="Pfam" id="PF02562">
    <property type="entry name" value="PhoH"/>
    <property type="match status" value="1"/>
</dbReference>
<evidence type="ECO:0000259" key="3">
    <source>
        <dbReference type="SMART" id="SM00670"/>
    </source>
</evidence>
<reference evidence="4 5" key="1">
    <citation type="submission" date="2017-09" db="EMBL/GenBank/DDBJ databases">
        <title>Large-scale bioinformatics analysis of Bacillus genomes uncovers conserved roles of natural products in bacterial physiology.</title>
        <authorList>
            <consortium name="Agbiome Team Llc"/>
            <person name="Bleich R.M."/>
            <person name="Grubbs K.J."/>
            <person name="Santa Maria K.C."/>
            <person name="Allen S.E."/>
            <person name="Farag S."/>
            <person name="Shank E.A."/>
            <person name="Bowers A."/>
        </authorList>
    </citation>
    <scope>NUCLEOTIDE SEQUENCE [LARGE SCALE GENOMIC DNA]</scope>
    <source>
        <strain evidence="4 5">AFS092789</strain>
    </source>
</reference>
<dbReference type="InterPro" id="IPR027417">
    <property type="entry name" value="P-loop_NTPase"/>
</dbReference>
<dbReference type="GO" id="GO:0005524">
    <property type="term" value="F:ATP binding"/>
    <property type="evidence" value="ECO:0007669"/>
    <property type="project" value="UniProtKB-KW"/>
</dbReference>
<evidence type="ECO:0000313" key="5">
    <source>
        <dbReference type="Proteomes" id="UP000219922"/>
    </source>
</evidence>
<dbReference type="PANTHER" id="PTHR30473:SF2">
    <property type="entry name" value="PIN DOMAIN-CONTAINING PROTEIN"/>
    <property type="match status" value="1"/>
</dbReference>
<dbReference type="InterPro" id="IPR003714">
    <property type="entry name" value="PhoH"/>
</dbReference>
<dbReference type="InterPro" id="IPR051451">
    <property type="entry name" value="PhoH2-like"/>
</dbReference>
<gene>
    <name evidence="4" type="ORF">CON36_31940</name>
</gene>
<evidence type="ECO:0000256" key="1">
    <source>
        <dbReference type="ARBA" id="ARBA00022741"/>
    </source>
</evidence>
<dbReference type="RefSeq" id="WP_098006643.1">
    <property type="nucleotide sequence ID" value="NZ_JAWLRU010000002.1"/>
</dbReference>
<evidence type="ECO:0000313" key="4">
    <source>
        <dbReference type="EMBL" id="PDZ94787.1"/>
    </source>
</evidence>
<organism evidence="4 5">
    <name type="scientific">Bacillus cereus</name>
    <dbReference type="NCBI Taxonomy" id="1396"/>
    <lineage>
        <taxon>Bacteria</taxon>
        <taxon>Bacillati</taxon>
        <taxon>Bacillota</taxon>
        <taxon>Bacilli</taxon>
        <taxon>Bacillales</taxon>
        <taxon>Bacillaceae</taxon>
        <taxon>Bacillus</taxon>
        <taxon>Bacillus cereus group</taxon>
    </lineage>
</organism>
<proteinExistence type="predicted"/>
<dbReference type="SUPFAM" id="SSF52540">
    <property type="entry name" value="P-loop containing nucleoside triphosphate hydrolases"/>
    <property type="match status" value="1"/>
</dbReference>
<dbReference type="PANTHER" id="PTHR30473">
    <property type="entry name" value="PROTEIN PHOH"/>
    <property type="match status" value="1"/>
</dbReference>
<protein>
    <recommendedName>
        <fullName evidence="3">PIN domain-containing protein</fullName>
    </recommendedName>
</protein>
<accession>A0A9X6XVH3</accession>
<comment type="caution">
    <text evidence="4">The sequence shown here is derived from an EMBL/GenBank/DDBJ whole genome shotgun (WGS) entry which is preliminary data.</text>
</comment>
<dbReference type="GO" id="GO:0005829">
    <property type="term" value="C:cytosol"/>
    <property type="evidence" value="ECO:0007669"/>
    <property type="project" value="TreeGrafter"/>
</dbReference>
<name>A0A9X6XVH3_BACCE</name>
<feature type="domain" description="PIN" evidence="3">
    <location>
        <begin position="2"/>
        <end position="134"/>
    </location>
</feature>
<dbReference type="CDD" id="cd09883">
    <property type="entry name" value="PIN_VapC_PhoHL-ATPase"/>
    <property type="match status" value="1"/>
</dbReference>
<dbReference type="Gene3D" id="3.40.50.300">
    <property type="entry name" value="P-loop containing nucleotide triphosphate hydrolases"/>
    <property type="match status" value="1"/>
</dbReference>
<sequence>MNNYILDTNVLLHDPMAFKHFRENHVIIPAIVLEELESKKKRMDKLGETARTFVRELMKIREESGKKLGEKIELPGGGSFSIEMNHQNFDGMGDFADKSIKDNRILAVAKNIYDETKAAGQKTILISMDALMIAKADVLAKTLPEYLKAEKEGNKFDGLEAQLYKHDRLVEDSDSIHKGIHHIFVDAESISEFYRDGQIRIENIENRFTNDFFEGDFVVIKNELNPKSSAMGKIKDESGKQVITHFINTDAHFNHVTPRNAEQQMLAEALLDSQISLVCVRGEAGSGKTLLSVSACIEMMEQKGQYNYKKLLIARPIVGIGKDIGALPGELEEKLRPWMAPIYDNLEYYFKAENRNELENILAKKDFLEVQALTHIRGRSLPNQLIIIDEAQNLTPHEVKTIITRAGEGSKVILLGDTRQIDHAYLDEINNGLTYAIERMKPHKEVAVLKLEKTERSRLADLAVKSL</sequence>
<dbReference type="SMART" id="SM00670">
    <property type="entry name" value="PINc"/>
    <property type="match status" value="1"/>
</dbReference>
<dbReference type="AlphaFoldDB" id="A0A9X6XVH3"/>
<dbReference type="FunFam" id="3.40.50.300:FF:000013">
    <property type="entry name" value="PhoH family ATPase"/>
    <property type="match status" value="1"/>
</dbReference>
<dbReference type="EMBL" id="NVMX01000114">
    <property type="protein sequence ID" value="PDZ94787.1"/>
    <property type="molecule type" value="Genomic_DNA"/>
</dbReference>
<keyword evidence="2" id="KW-0067">ATP-binding</keyword>
<dbReference type="Pfam" id="PF13638">
    <property type="entry name" value="PIN_4"/>
    <property type="match status" value="1"/>
</dbReference>
<dbReference type="Proteomes" id="UP000219922">
    <property type="component" value="Unassembled WGS sequence"/>
</dbReference>
<dbReference type="Gene3D" id="3.40.50.1010">
    <property type="entry name" value="5'-nuclease"/>
    <property type="match status" value="1"/>
</dbReference>